<dbReference type="OrthoDB" id="8922241at2759"/>
<evidence type="ECO:0000313" key="3">
    <source>
        <dbReference type="Proteomes" id="UP000308199"/>
    </source>
</evidence>
<organism evidence="2 3">
    <name type="scientific">Phellinidium pouzarii</name>
    <dbReference type="NCBI Taxonomy" id="167371"/>
    <lineage>
        <taxon>Eukaryota</taxon>
        <taxon>Fungi</taxon>
        <taxon>Dikarya</taxon>
        <taxon>Basidiomycota</taxon>
        <taxon>Agaricomycotina</taxon>
        <taxon>Agaricomycetes</taxon>
        <taxon>Hymenochaetales</taxon>
        <taxon>Hymenochaetaceae</taxon>
        <taxon>Phellinidium</taxon>
    </lineage>
</organism>
<keyword evidence="3" id="KW-1185">Reference proteome</keyword>
<comment type="caution">
    <text evidence="2">The sequence shown here is derived from an EMBL/GenBank/DDBJ whole genome shotgun (WGS) entry which is preliminary data.</text>
</comment>
<dbReference type="AlphaFoldDB" id="A0A4V3XDA0"/>
<protein>
    <submittedName>
        <fullName evidence="2">Uncharacterized protein</fullName>
    </submittedName>
</protein>
<dbReference type="Proteomes" id="UP000308199">
    <property type="component" value="Unassembled WGS sequence"/>
</dbReference>
<feature type="compositionally biased region" description="Acidic residues" evidence="1">
    <location>
        <begin position="19"/>
        <end position="50"/>
    </location>
</feature>
<gene>
    <name evidence="2" type="ORF">EW145_g2383</name>
</gene>
<dbReference type="EMBL" id="SGPK01000082">
    <property type="protein sequence ID" value="THH08913.1"/>
    <property type="molecule type" value="Genomic_DNA"/>
</dbReference>
<evidence type="ECO:0000256" key="1">
    <source>
        <dbReference type="SAM" id="MobiDB-lite"/>
    </source>
</evidence>
<accession>A0A4V3XDA0</accession>
<feature type="region of interest" description="Disordered" evidence="1">
    <location>
        <begin position="171"/>
        <end position="217"/>
    </location>
</feature>
<sequence length="217" mass="23516">MSIALVGDQQREKEANEGQNEDAEEGDDDSEENGDSDNSEEEDEDEDDTEAIARRLGDQLWADIQRARASTAASQPPLIPVVVRKSSKEEAALATMKTVLSYAASDPLVYSTLSSTLVPGFGGSTVLEMFSKILEDDRVTRQAAGPLSQVLVKLAKSEILFSPLPTLPQLLKRKREDRETGTPPHMKRAAVDEEKISAEAVDTIPEDGSEGGSNEDN</sequence>
<proteinExistence type="predicted"/>
<name>A0A4V3XDA0_9AGAM</name>
<feature type="compositionally biased region" description="Acidic residues" evidence="1">
    <location>
        <begin position="204"/>
        <end position="217"/>
    </location>
</feature>
<reference evidence="2 3" key="1">
    <citation type="submission" date="2019-02" db="EMBL/GenBank/DDBJ databases">
        <title>Genome sequencing of the rare red list fungi Phellinidium pouzarii.</title>
        <authorList>
            <person name="Buettner E."/>
            <person name="Kellner H."/>
        </authorList>
    </citation>
    <scope>NUCLEOTIDE SEQUENCE [LARGE SCALE GENOMIC DNA]</scope>
    <source>
        <strain evidence="2 3">DSM 108285</strain>
    </source>
</reference>
<evidence type="ECO:0000313" key="2">
    <source>
        <dbReference type="EMBL" id="THH08913.1"/>
    </source>
</evidence>
<feature type="region of interest" description="Disordered" evidence="1">
    <location>
        <begin position="1"/>
        <end position="56"/>
    </location>
</feature>